<evidence type="ECO:0000256" key="2">
    <source>
        <dbReference type="ARBA" id="ARBA00022844"/>
    </source>
</evidence>
<feature type="region of interest" description="Disordered" evidence="3">
    <location>
        <begin position="395"/>
        <end position="540"/>
    </location>
</feature>
<dbReference type="Gene3D" id="3.30.2400.10">
    <property type="entry name" value="Major capsid protein gp5"/>
    <property type="match status" value="1"/>
</dbReference>
<dbReference type="Pfam" id="PF05065">
    <property type="entry name" value="Phage_capsid"/>
    <property type="match status" value="1"/>
</dbReference>
<dbReference type="Gene3D" id="3.30.2320.10">
    <property type="entry name" value="hypothetical protein PF0899 domain"/>
    <property type="match status" value="1"/>
</dbReference>
<dbReference type="EMBL" id="MT142554">
    <property type="protein sequence ID" value="QJA85099.1"/>
    <property type="molecule type" value="Genomic_DNA"/>
</dbReference>
<feature type="region of interest" description="Disordered" evidence="3">
    <location>
        <begin position="332"/>
        <end position="377"/>
    </location>
</feature>
<dbReference type="AlphaFoldDB" id="A0A6M3KSU2"/>
<feature type="compositionally biased region" description="Low complexity" evidence="3">
    <location>
        <begin position="336"/>
        <end position="377"/>
    </location>
</feature>
<dbReference type="GO" id="GO:0000126">
    <property type="term" value="C:transcription factor TFIIIB complex"/>
    <property type="evidence" value="ECO:0007669"/>
    <property type="project" value="TreeGrafter"/>
</dbReference>
<organism evidence="5">
    <name type="scientific">viral metagenome</name>
    <dbReference type="NCBI Taxonomy" id="1070528"/>
    <lineage>
        <taxon>unclassified sequences</taxon>
        <taxon>metagenomes</taxon>
        <taxon>organismal metagenomes</taxon>
    </lineage>
</organism>
<dbReference type="InterPro" id="IPR054612">
    <property type="entry name" value="Phage_capsid-like_C"/>
</dbReference>
<dbReference type="GO" id="GO:0001156">
    <property type="term" value="F:TFIIIC-class transcription factor complex binding"/>
    <property type="evidence" value="ECO:0007669"/>
    <property type="project" value="TreeGrafter"/>
</dbReference>
<dbReference type="PANTHER" id="PTHR22929">
    <property type="entry name" value="RNA POLYMERASE III TRANSCRIPTION INITIATION FACTOR B"/>
    <property type="match status" value="1"/>
</dbReference>
<dbReference type="SUPFAM" id="SSF56563">
    <property type="entry name" value="Major capsid protein gp5"/>
    <property type="match status" value="1"/>
</dbReference>
<dbReference type="PANTHER" id="PTHR22929:SF0">
    <property type="entry name" value="TRANSCRIPTION FACTOR TFIIIB COMPONENT B'' HOMOLOG"/>
    <property type="match status" value="1"/>
</dbReference>
<proteinExistence type="predicted"/>
<evidence type="ECO:0000259" key="4">
    <source>
        <dbReference type="Pfam" id="PF05065"/>
    </source>
</evidence>
<sequence>MSTDKIDNDNISLGLFAYNLVRKFQNKDYDEEIITKATTGQNETNNSEGGYLVNYDICKEFLASAQQGSVLYNKAKKIPAPKYGIKIPFINETARTNDSAVGIRAYFVGEGEQKTISYARWDARNIQLQKLVIRIPATWEILESVDALDAWLVQFGAEKISWYVDYAMFYGTTRVEGIFSIGANGVIGAASADPLTLAVLRNFEKKIAPANSKKAEWYFSKENWNDITDLVDDTKTNPWLSWTSDGTPVIFGHKVNIMEQLSGDEGIVLGDFSQYVVTEVEIRKHMSVALRWNYNEEELILEVRFGGCSYGNVYTMDDGEQVAPFVIAEGTGPTVSSSSSSESAGNVSSSSTSSASTSSASSEITHSSNSSSSLSSQSVVSLSSDSSESLSTEIYDSSTSSASSVSSSSSSSKSQSSASTVSQSSASTVSQSSASTGSSQSESSVSESTVSESTHSSTSESSVSESTVSESSSSETETSESSASSTSSEEESHSSASSRSTNSSQSESSVSESSSSSTPESYSSQSESSESSKSSTSSLD</sequence>
<gene>
    <name evidence="5" type="ORF">MM415B02274_0009</name>
</gene>
<evidence type="ECO:0000313" key="5">
    <source>
        <dbReference type="EMBL" id="QJA85099.1"/>
    </source>
</evidence>
<dbReference type="GO" id="GO:0044423">
    <property type="term" value="C:virion component"/>
    <property type="evidence" value="ECO:0007669"/>
    <property type="project" value="UniProtKB-KW"/>
</dbReference>
<protein>
    <submittedName>
        <fullName evidence="5">Putative capsid protein</fullName>
    </submittedName>
</protein>
<keyword evidence="2" id="KW-0946">Virion</keyword>
<evidence type="ECO:0000256" key="1">
    <source>
        <dbReference type="ARBA" id="ARBA00004328"/>
    </source>
</evidence>
<name>A0A6M3KSU2_9ZZZZ</name>
<feature type="compositionally biased region" description="Low complexity" evidence="3">
    <location>
        <begin position="494"/>
        <end position="540"/>
    </location>
</feature>
<feature type="domain" description="Phage capsid-like C-terminal" evidence="4">
    <location>
        <begin position="49"/>
        <end position="282"/>
    </location>
</feature>
<feature type="compositionally biased region" description="Low complexity" evidence="3">
    <location>
        <begin position="395"/>
        <end position="487"/>
    </location>
</feature>
<evidence type="ECO:0000256" key="3">
    <source>
        <dbReference type="SAM" id="MobiDB-lite"/>
    </source>
</evidence>
<accession>A0A6M3KSU2</accession>
<dbReference type="GO" id="GO:0070898">
    <property type="term" value="P:RNA polymerase III preinitiation complex assembly"/>
    <property type="evidence" value="ECO:0007669"/>
    <property type="project" value="TreeGrafter"/>
</dbReference>
<dbReference type="InterPro" id="IPR024455">
    <property type="entry name" value="Phage_capsid"/>
</dbReference>
<comment type="subcellular location">
    <subcellularLocation>
        <location evidence="1">Virion</location>
    </subcellularLocation>
</comment>
<reference evidence="5" key="1">
    <citation type="submission" date="2020-03" db="EMBL/GenBank/DDBJ databases">
        <title>The deep terrestrial virosphere.</title>
        <authorList>
            <person name="Holmfeldt K."/>
            <person name="Nilsson E."/>
            <person name="Simone D."/>
            <person name="Lopez-Fernandez M."/>
            <person name="Wu X."/>
            <person name="de Brujin I."/>
            <person name="Lundin D."/>
            <person name="Andersson A."/>
            <person name="Bertilsson S."/>
            <person name="Dopson M."/>
        </authorList>
    </citation>
    <scope>NUCLEOTIDE SEQUENCE</scope>
    <source>
        <strain evidence="5">MM415B02274</strain>
    </source>
</reference>
<dbReference type="NCBIfam" id="TIGR01554">
    <property type="entry name" value="major_cap_HK97"/>
    <property type="match status" value="1"/>
</dbReference>